<dbReference type="HOGENOM" id="CLU_047034_1_0_1"/>
<dbReference type="STRING" id="1220924.W2S5E5"/>
<dbReference type="InterPro" id="IPR036866">
    <property type="entry name" value="RibonucZ/Hydroxyglut_hydro"/>
</dbReference>
<dbReference type="VEuPathDB" id="FungiDB:HMPREF1541_02432"/>
<dbReference type="Proteomes" id="UP000030752">
    <property type="component" value="Unassembled WGS sequence"/>
</dbReference>
<reference evidence="2 3" key="1">
    <citation type="submission" date="2013-03" db="EMBL/GenBank/DDBJ databases">
        <title>The Genome Sequence of Phialophora europaea CBS 101466.</title>
        <authorList>
            <consortium name="The Broad Institute Genomics Platform"/>
            <person name="Cuomo C."/>
            <person name="de Hoog S."/>
            <person name="Gorbushina A."/>
            <person name="Walker B."/>
            <person name="Young S.K."/>
            <person name="Zeng Q."/>
            <person name="Gargeya S."/>
            <person name="Fitzgerald M."/>
            <person name="Haas B."/>
            <person name="Abouelleil A."/>
            <person name="Allen A.W."/>
            <person name="Alvarado L."/>
            <person name="Arachchi H.M."/>
            <person name="Berlin A.M."/>
            <person name="Chapman S.B."/>
            <person name="Gainer-Dewar J."/>
            <person name="Goldberg J."/>
            <person name="Griggs A."/>
            <person name="Gujja S."/>
            <person name="Hansen M."/>
            <person name="Howarth C."/>
            <person name="Imamovic A."/>
            <person name="Ireland A."/>
            <person name="Larimer J."/>
            <person name="McCowan C."/>
            <person name="Murphy C."/>
            <person name="Pearson M."/>
            <person name="Poon T.W."/>
            <person name="Priest M."/>
            <person name="Roberts A."/>
            <person name="Saif S."/>
            <person name="Shea T."/>
            <person name="Sisk P."/>
            <person name="Sykes S."/>
            <person name="Wortman J."/>
            <person name="Nusbaum C."/>
            <person name="Birren B."/>
        </authorList>
    </citation>
    <scope>NUCLEOTIDE SEQUENCE [LARGE SCALE GENOMIC DNA]</scope>
    <source>
        <strain evidence="2 3">CBS 101466</strain>
    </source>
</reference>
<name>W2S5E5_CYPE1</name>
<dbReference type="PANTHER" id="PTHR36839">
    <property type="entry name" value="METALLO-BETA-LACTAMASE FAMILY PROTEIN (AFU_ORTHOLOGUE AFUA_5G12770)"/>
    <property type="match status" value="1"/>
</dbReference>
<organism evidence="2 3">
    <name type="scientific">Cyphellophora europaea (strain CBS 101466)</name>
    <name type="common">Phialophora europaea</name>
    <dbReference type="NCBI Taxonomy" id="1220924"/>
    <lineage>
        <taxon>Eukaryota</taxon>
        <taxon>Fungi</taxon>
        <taxon>Dikarya</taxon>
        <taxon>Ascomycota</taxon>
        <taxon>Pezizomycotina</taxon>
        <taxon>Eurotiomycetes</taxon>
        <taxon>Chaetothyriomycetidae</taxon>
        <taxon>Chaetothyriales</taxon>
        <taxon>Cyphellophoraceae</taxon>
        <taxon>Cyphellophora</taxon>
    </lineage>
</organism>
<protein>
    <recommendedName>
        <fullName evidence="4">Metallo-beta-lactamase domain-containing protein</fullName>
    </recommendedName>
</protein>
<keyword evidence="3" id="KW-1185">Reference proteome</keyword>
<sequence>MGSAGSDTSPQAKRRKMDLPIPQLSTSDDLVICAACGAQYEVTEDDPRQFVPFTGQVWTTLGKMKAAREEDGAGNKYKNVFEQVKLDENFGIGQSARLIQTPHGNILWDLVAYLDEETIERIQELGGIKMIVISHPHFYTTWADWSSTFKVPVYTTAADSVWLNRQSHPTATLRMLSEPVTELQPGVHSIICGGHFPGSQVMHTAPPNTVIPTLFAADAIFPAPSAHNPTSAKPGQITYMFLWSIPNMIPLKPDEILRIWRVLKVWDFKATYGVMAKWSNVFEKDTDLKPLKERLLDSAKMAVRAMGYAEHEIFQETV</sequence>
<evidence type="ECO:0000313" key="2">
    <source>
        <dbReference type="EMBL" id="ETN43273.1"/>
    </source>
</evidence>
<dbReference type="InParanoid" id="W2S5E5"/>
<dbReference type="RefSeq" id="XP_008715009.1">
    <property type="nucleotide sequence ID" value="XM_008716787.1"/>
</dbReference>
<evidence type="ECO:0000256" key="1">
    <source>
        <dbReference type="SAM" id="MobiDB-lite"/>
    </source>
</evidence>
<dbReference type="EMBL" id="KB822718">
    <property type="protein sequence ID" value="ETN43273.1"/>
    <property type="molecule type" value="Genomic_DNA"/>
</dbReference>
<evidence type="ECO:0008006" key="4">
    <source>
        <dbReference type="Google" id="ProtNLM"/>
    </source>
</evidence>
<dbReference type="OrthoDB" id="17458at2759"/>
<proteinExistence type="predicted"/>
<accession>W2S5E5</accession>
<feature type="region of interest" description="Disordered" evidence="1">
    <location>
        <begin position="1"/>
        <end position="20"/>
    </location>
</feature>
<dbReference type="SUPFAM" id="SSF56281">
    <property type="entry name" value="Metallo-hydrolase/oxidoreductase"/>
    <property type="match status" value="1"/>
</dbReference>
<feature type="compositionally biased region" description="Polar residues" evidence="1">
    <location>
        <begin position="1"/>
        <end position="11"/>
    </location>
</feature>
<dbReference type="eggNOG" id="ENOG502S0TT">
    <property type="taxonomic scope" value="Eukaryota"/>
</dbReference>
<dbReference type="Gene3D" id="3.60.15.10">
    <property type="entry name" value="Ribonuclease Z/Hydroxyacylglutathione hydrolase-like"/>
    <property type="match status" value="1"/>
</dbReference>
<dbReference type="GeneID" id="19969771"/>
<dbReference type="PANTHER" id="PTHR36839:SF1">
    <property type="entry name" value="METALLO-BETA-LACTAMASE FAMILY PROTEIN (AFU_ORTHOLOGUE AFUA_5G12770)"/>
    <property type="match status" value="1"/>
</dbReference>
<dbReference type="AlphaFoldDB" id="W2S5E5"/>
<evidence type="ECO:0000313" key="3">
    <source>
        <dbReference type="Proteomes" id="UP000030752"/>
    </source>
</evidence>
<gene>
    <name evidence="2" type="ORF">HMPREF1541_02432</name>
</gene>